<dbReference type="Proteomes" id="UP000593561">
    <property type="component" value="Unassembled WGS sequence"/>
</dbReference>
<reference evidence="1 2" key="1">
    <citation type="journal article" date="2019" name="Genome Biol. Evol.">
        <title>Insights into the evolution of the New World diploid cottons (Gossypium, subgenus Houzingenia) based on genome sequencing.</title>
        <authorList>
            <person name="Grover C.E."/>
            <person name="Arick M.A. 2nd"/>
            <person name="Thrash A."/>
            <person name="Conover J.L."/>
            <person name="Sanders W.S."/>
            <person name="Peterson D.G."/>
            <person name="Frelichowski J.E."/>
            <person name="Scheffler J.A."/>
            <person name="Scheffler B.E."/>
            <person name="Wendel J.F."/>
        </authorList>
    </citation>
    <scope>NUCLEOTIDE SEQUENCE [LARGE SCALE GENOMIC DNA]</scope>
    <source>
        <strain evidence="1">27</strain>
        <tissue evidence="1">Leaf</tissue>
    </source>
</reference>
<accession>A0A7J8S085</accession>
<comment type="caution">
    <text evidence="1">The sequence shown here is derived from an EMBL/GenBank/DDBJ whole genome shotgun (WGS) entry which is preliminary data.</text>
</comment>
<evidence type="ECO:0000313" key="1">
    <source>
        <dbReference type="EMBL" id="MBA0619474.1"/>
    </source>
</evidence>
<sequence length="111" mass="12436">MFGWGNRYAFPPILRAHHQTGVWLAVMLLQPNSVPPLLTPLAVIAIPPLALIRDSIPVSYFLFHFLPSSTSSSQTFPFHIASSLTGRYHHSFSMPSVIVLSRPKVLLYHDN</sequence>
<organism evidence="1 2">
    <name type="scientific">Gossypium davidsonii</name>
    <name type="common">Davidson's cotton</name>
    <name type="synonym">Gossypium klotzschianum subsp. davidsonii</name>
    <dbReference type="NCBI Taxonomy" id="34287"/>
    <lineage>
        <taxon>Eukaryota</taxon>
        <taxon>Viridiplantae</taxon>
        <taxon>Streptophyta</taxon>
        <taxon>Embryophyta</taxon>
        <taxon>Tracheophyta</taxon>
        <taxon>Spermatophyta</taxon>
        <taxon>Magnoliopsida</taxon>
        <taxon>eudicotyledons</taxon>
        <taxon>Gunneridae</taxon>
        <taxon>Pentapetalae</taxon>
        <taxon>rosids</taxon>
        <taxon>malvids</taxon>
        <taxon>Malvales</taxon>
        <taxon>Malvaceae</taxon>
        <taxon>Malvoideae</taxon>
        <taxon>Gossypium</taxon>
    </lineage>
</organism>
<keyword evidence="2" id="KW-1185">Reference proteome</keyword>
<gene>
    <name evidence="1" type="ORF">Godav_028638</name>
</gene>
<dbReference type="AlphaFoldDB" id="A0A7J8S085"/>
<protein>
    <submittedName>
        <fullName evidence="1">Uncharacterized protein</fullName>
    </submittedName>
</protein>
<evidence type="ECO:0000313" key="2">
    <source>
        <dbReference type="Proteomes" id="UP000593561"/>
    </source>
</evidence>
<dbReference type="EMBL" id="JABFAC010000007">
    <property type="protein sequence ID" value="MBA0619474.1"/>
    <property type="molecule type" value="Genomic_DNA"/>
</dbReference>
<proteinExistence type="predicted"/>
<name>A0A7J8S085_GOSDV</name>